<dbReference type="InterPro" id="IPR036390">
    <property type="entry name" value="WH_DNA-bd_sf"/>
</dbReference>
<gene>
    <name evidence="6" type="ORF">GCM10007875_14460</name>
</gene>
<sequence length="290" mass="32096">MNLHLLKIFVQAAQTQSFTKAADALEITQPAVSKGVRELESQLDTVLFDRRAKQVKLTEAGELLFQYGQSLLAIEKEAEEALYSFNDLKRGSLTIGASTTVASYWLPPLISAFRSKYPGIDIRLSGANTEQISRRLLACEIDVAVVEGEVKDPRLESRPWREEEMVAIGAPQVVAQSWEDEIQSWTWVLREMGSGSRAVSERLLSNMGIRTPQFIEVNSNEAIVQMVANGVGLGIVPRICARDQIALGRVQRISLPIGQMKRTLYRLRLPLRPVSAAALAFEGMLGTQTA</sequence>
<dbReference type="SUPFAM" id="SSF46785">
    <property type="entry name" value="Winged helix' DNA-binding domain"/>
    <property type="match status" value="1"/>
</dbReference>
<keyword evidence="3" id="KW-0238">DNA-binding</keyword>
<dbReference type="Pfam" id="PF00126">
    <property type="entry name" value="HTH_1"/>
    <property type="match status" value="1"/>
</dbReference>
<dbReference type="PANTHER" id="PTHR30126">
    <property type="entry name" value="HTH-TYPE TRANSCRIPTIONAL REGULATOR"/>
    <property type="match status" value="1"/>
</dbReference>
<name>A0ABQ5YR32_9BURK</name>
<evidence type="ECO:0000259" key="5">
    <source>
        <dbReference type="PROSITE" id="PS50931"/>
    </source>
</evidence>
<dbReference type="SUPFAM" id="SSF53850">
    <property type="entry name" value="Periplasmic binding protein-like II"/>
    <property type="match status" value="1"/>
</dbReference>
<protein>
    <submittedName>
        <fullName evidence="6">LysR family transcriptional regulator</fullName>
    </submittedName>
</protein>
<evidence type="ECO:0000256" key="1">
    <source>
        <dbReference type="ARBA" id="ARBA00009437"/>
    </source>
</evidence>
<dbReference type="Gene3D" id="3.40.190.290">
    <property type="match status" value="1"/>
</dbReference>
<dbReference type="Gene3D" id="1.10.10.10">
    <property type="entry name" value="Winged helix-like DNA-binding domain superfamily/Winged helix DNA-binding domain"/>
    <property type="match status" value="1"/>
</dbReference>
<keyword evidence="4" id="KW-0804">Transcription</keyword>
<evidence type="ECO:0000313" key="6">
    <source>
        <dbReference type="EMBL" id="GLR26356.1"/>
    </source>
</evidence>
<evidence type="ECO:0000256" key="4">
    <source>
        <dbReference type="ARBA" id="ARBA00023163"/>
    </source>
</evidence>
<keyword evidence="2" id="KW-0805">Transcription regulation</keyword>
<dbReference type="InterPro" id="IPR000847">
    <property type="entry name" value="LysR_HTH_N"/>
</dbReference>
<evidence type="ECO:0000313" key="7">
    <source>
        <dbReference type="Proteomes" id="UP001156664"/>
    </source>
</evidence>
<reference evidence="7" key="1">
    <citation type="journal article" date="2019" name="Int. J. Syst. Evol. Microbiol.">
        <title>The Global Catalogue of Microorganisms (GCM) 10K type strain sequencing project: providing services to taxonomists for standard genome sequencing and annotation.</title>
        <authorList>
            <consortium name="The Broad Institute Genomics Platform"/>
            <consortium name="The Broad Institute Genome Sequencing Center for Infectious Disease"/>
            <person name="Wu L."/>
            <person name="Ma J."/>
        </authorList>
    </citation>
    <scope>NUCLEOTIDE SEQUENCE [LARGE SCALE GENOMIC DNA]</scope>
    <source>
        <strain evidence="7">NBRC 105857</strain>
    </source>
</reference>
<dbReference type="Proteomes" id="UP001156664">
    <property type="component" value="Unassembled WGS sequence"/>
</dbReference>
<feature type="domain" description="HTH lysR-type" evidence="5">
    <location>
        <begin position="1"/>
        <end position="58"/>
    </location>
</feature>
<dbReference type="PANTHER" id="PTHR30126:SF39">
    <property type="entry name" value="HTH-TYPE TRANSCRIPTIONAL REGULATOR CYSL"/>
    <property type="match status" value="1"/>
</dbReference>
<dbReference type="InterPro" id="IPR005119">
    <property type="entry name" value="LysR_subst-bd"/>
</dbReference>
<accession>A0ABQ5YR32</accession>
<evidence type="ECO:0000256" key="2">
    <source>
        <dbReference type="ARBA" id="ARBA00023015"/>
    </source>
</evidence>
<comment type="similarity">
    <text evidence="1">Belongs to the LysR transcriptional regulatory family.</text>
</comment>
<dbReference type="PRINTS" id="PR00039">
    <property type="entry name" value="HTHLYSR"/>
</dbReference>
<dbReference type="InterPro" id="IPR036388">
    <property type="entry name" value="WH-like_DNA-bd_sf"/>
</dbReference>
<proteinExistence type="inferred from homology"/>
<dbReference type="PROSITE" id="PS50931">
    <property type="entry name" value="HTH_LYSR"/>
    <property type="match status" value="1"/>
</dbReference>
<dbReference type="Pfam" id="PF03466">
    <property type="entry name" value="LysR_substrate"/>
    <property type="match status" value="1"/>
</dbReference>
<organism evidence="6 7">
    <name type="scientific">Limnobacter litoralis</name>
    <dbReference type="NCBI Taxonomy" id="481366"/>
    <lineage>
        <taxon>Bacteria</taxon>
        <taxon>Pseudomonadati</taxon>
        <taxon>Pseudomonadota</taxon>
        <taxon>Betaproteobacteria</taxon>
        <taxon>Burkholderiales</taxon>
        <taxon>Burkholderiaceae</taxon>
        <taxon>Limnobacter</taxon>
    </lineage>
</organism>
<dbReference type="EMBL" id="BSOJ01000015">
    <property type="protein sequence ID" value="GLR26356.1"/>
    <property type="molecule type" value="Genomic_DNA"/>
</dbReference>
<dbReference type="RefSeq" id="WP_284280924.1">
    <property type="nucleotide sequence ID" value="NZ_BSOJ01000015.1"/>
</dbReference>
<keyword evidence="7" id="KW-1185">Reference proteome</keyword>
<evidence type="ECO:0000256" key="3">
    <source>
        <dbReference type="ARBA" id="ARBA00023125"/>
    </source>
</evidence>
<comment type="caution">
    <text evidence="6">The sequence shown here is derived from an EMBL/GenBank/DDBJ whole genome shotgun (WGS) entry which is preliminary data.</text>
</comment>